<dbReference type="Proteomes" id="UP000091857">
    <property type="component" value="Chromosome 1"/>
</dbReference>
<gene>
    <name evidence="1" type="ORF">MANES_01G090500v8</name>
</gene>
<comment type="caution">
    <text evidence="1">The sequence shown here is derived from an EMBL/GenBank/DDBJ whole genome shotgun (WGS) entry which is preliminary data.</text>
</comment>
<evidence type="ECO:0000313" key="2">
    <source>
        <dbReference type="Proteomes" id="UP000091857"/>
    </source>
</evidence>
<sequence>MGTHEDFLHNSRFRLLSMGYVYGFLHQKLILFAHSFWFSVSALFGSFNRAIFRMKGNDSKQTNNSNRLELNSEQQAEAKGPEFESNCMEQAAKEPEVDLNEFRGTKENADSEEEETPRFLFKFRFQSYRENYEPVVSDFISSSSTNKYEFLPGKDSSLYLEKPDVFSVTVKELYADSIDGSIGDGENFEEQKSEAESIHEKRKENSAESAHKEEVIEKLQAEKRVEGSISAKGLAVDAEKEHNVWCDQHVSGDDGQFLSEKDFIDPDSHSDSDSITSSHEIISRFVASTSEGFLSDKDFEDAFELDIFGDIEGENAELAEEDLENINLQNLSAGYEADDFEDEDGDILEGLKNLQESNMQNSDSLEPEKLSDKKDVEELAELGCNDKESSDNCEDSNGLETLWEHQELIEQLKMELKKVKATGLPTILEEDESPKIMEDLKPWKIDEKFQRQDRMGELHKFYKSYRERMRKFDILNYQKMYALGFLQSKDPLKSISSHKASRPALASLVSQKFLLGKQKKSNSDPIMSFIRELHSDLEMVYVSQMCLSWEILHWQYEKALEIWDSDPFGTRRYNEVAGEFQQFQVLMQRFIENEPFEGPRVQNYVKNRCVLRNLLQVPVIREDSIKDVKTRRKAKDDEAITSDTLVEIMEESIRIFWRFVRADKDANSVILKSRRGTQIEPLDPAELELLTEVRTSLQKKEKKLKDILRSGNCILRKFRKHKEDGCSDQVLYFFSQVDMKLVSRVLNMSKITTDQLIWCRNKLNKINFVSRKIHVEPSFLLFPC</sequence>
<proteinExistence type="predicted"/>
<keyword evidence="2" id="KW-1185">Reference proteome</keyword>
<reference evidence="2" key="1">
    <citation type="journal article" date="2016" name="Nat. Biotechnol.">
        <title>Sequencing wild and cultivated cassava and related species reveals extensive interspecific hybridization and genetic diversity.</title>
        <authorList>
            <person name="Bredeson J.V."/>
            <person name="Lyons J.B."/>
            <person name="Prochnik S.E."/>
            <person name="Wu G.A."/>
            <person name="Ha C.M."/>
            <person name="Edsinger-Gonzales E."/>
            <person name="Grimwood J."/>
            <person name="Schmutz J."/>
            <person name="Rabbi I.Y."/>
            <person name="Egesi C."/>
            <person name="Nauluvula P."/>
            <person name="Lebot V."/>
            <person name="Ndunguru J."/>
            <person name="Mkamilo G."/>
            <person name="Bart R.S."/>
            <person name="Setter T.L."/>
            <person name="Gleadow R.M."/>
            <person name="Kulakow P."/>
            <person name="Ferguson M.E."/>
            <person name="Rounsley S."/>
            <person name="Rokhsar D.S."/>
        </authorList>
    </citation>
    <scope>NUCLEOTIDE SEQUENCE [LARGE SCALE GENOMIC DNA]</scope>
    <source>
        <strain evidence="2">cv. AM560-2</strain>
    </source>
</reference>
<dbReference type="EMBL" id="CM004387">
    <property type="protein sequence ID" value="KAG8662337.1"/>
    <property type="molecule type" value="Genomic_DNA"/>
</dbReference>
<name>A0ACB7IBQ8_MANES</name>
<organism evidence="1 2">
    <name type="scientific">Manihot esculenta</name>
    <name type="common">Cassava</name>
    <name type="synonym">Jatropha manihot</name>
    <dbReference type="NCBI Taxonomy" id="3983"/>
    <lineage>
        <taxon>Eukaryota</taxon>
        <taxon>Viridiplantae</taxon>
        <taxon>Streptophyta</taxon>
        <taxon>Embryophyta</taxon>
        <taxon>Tracheophyta</taxon>
        <taxon>Spermatophyta</taxon>
        <taxon>Magnoliopsida</taxon>
        <taxon>eudicotyledons</taxon>
        <taxon>Gunneridae</taxon>
        <taxon>Pentapetalae</taxon>
        <taxon>rosids</taxon>
        <taxon>fabids</taxon>
        <taxon>Malpighiales</taxon>
        <taxon>Euphorbiaceae</taxon>
        <taxon>Crotonoideae</taxon>
        <taxon>Manihoteae</taxon>
        <taxon>Manihot</taxon>
    </lineage>
</organism>
<evidence type="ECO:0000313" key="1">
    <source>
        <dbReference type="EMBL" id="KAG8662337.1"/>
    </source>
</evidence>
<accession>A0ACB7IBQ8</accession>
<protein>
    <submittedName>
        <fullName evidence="1">Uncharacterized protein</fullName>
    </submittedName>
</protein>